<name>A0A834T6B6_9FABA</name>
<organism evidence="1 2">
    <name type="scientific">Senna tora</name>
    <dbReference type="NCBI Taxonomy" id="362788"/>
    <lineage>
        <taxon>Eukaryota</taxon>
        <taxon>Viridiplantae</taxon>
        <taxon>Streptophyta</taxon>
        <taxon>Embryophyta</taxon>
        <taxon>Tracheophyta</taxon>
        <taxon>Spermatophyta</taxon>
        <taxon>Magnoliopsida</taxon>
        <taxon>eudicotyledons</taxon>
        <taxon>Gunneridae</taxon>
        <taxon>Pentapetalae</taxon>
        <taxon>rosids</taxon>
        <taxon>fabids</taxon>
        <taxon>Fabales</taxon>
        <taxon>Fabaceae</taxon>
        <taxon>Caesalpinioideae</taxon>
        <taxon>Cassia clade</taxon>
        <taxon>Senna</taxon>
    </lineage>
</organism>
<sequence>MTAKGGVAGKAHNLTYYAS</sequence>
<reference evidence="1" key="1">
    <citation type="submission" date="2020-09" db="EMBL/GenBank/DDBJ databases">
        <title>Genome-Enabled Discovery of Anthraquinone Biosynthesis in Senna tora.</title>
        <authorList>
            <person name="Kang S.-H."/>
            <person name="Pandey R.P."/>
            <person name="Lee C.-M."/>
            <person name="Sim J.-S."/>
            <person name="Jeong J.-T."/>
            <person name="Choi B.-S."/>
            <person name="Jung M."/>
            <person name="Ginzburg D."/>
            <person name="Zhao K."/>
            <person name="Won S.Y."/>
            <person name="Oh T.-J."/>
            <person name="Yu Y."/>
            <person name="Kim N.-H."/>
            <person name="Lee O.R."/>
            <person name="Lee T.-H."/>
            <person name="Bashyal P."/>
            <person name="Kim T.-S."/>
            <person name="Lee W.-H."/>
            <person name="Kawkins C."/>
            <person name="Kim C.-K."/>
            <person name="Kim J.S."/>
            <person name="Ahn B.O."/>
            <person name="Rhee S.Y."/>
            <person name="Sohng J.K."/>
        </authorList>
    </citation>
    <scope>NUCLEOTIDE SEQUENCE</scope>
    <source>
        <tissue evidence="1">Leaf</tissue>
    </source>
</reference>
<dbReference type="EMBL" id="JAAIUW010000009">
    <property type="protein sequence ID" value="KAF7815816.1"/>
    <property type="molecule type" value="Genomic_DNA"/>
</dbReference>
<evidence type="ECO:0000313" key="2">
    <source>
        <dbReference type="Proteomes" id="UP000634136"/>
    </source>
</evidence>
<proteinExistence type="predicted"/>
<accession>A0A834T6B6</accession>
<protein>
    <submittedName>
        <fullName evidence="1">Uncharacterized protein</fullName>
    </submittedName>
</protein>
<evidence type="ECO:0000313" key="1">
    <source>
        <dbReference type="EMBL" id="KAF7815816.1"/>
    </source>
</evidence>
<dbReference type="AlphaFoldDB" id="A0A834T6B6"/>
<keyword evidence="2" id="KW-1185">Reference proteome</keyword>
<comment type="caution">
    <text evidence="1">The sequence shown here is derived from an EMBL/GenBank/DDBJ whole genome shotgun (WGS) entry which is preliminary data.</text>
</comment>
<gene>
    <name evidence="1" type="ORF">G2W53_029785</name>
</gene>
<dbReference type="Proteomes" id="UP000634136">
    <property type="component" value="Unassembled WGS sequence"/>
</dbReference>